<dbReference type="Pfam" id="PF00069">
    <property type="entry name" value="Pkinase"/>
    <property type="match status" value="1"/>
</dbReference>
<dbReference type="Gene3D" id="3.30.200.20">
    <property type="entry name" value="Phosphorylase Kinase, domain 1"/>
    <property type="match status" value="1"/>
</dbReference>
<dbReference type="Proteomes" id="UP001374535">
    <property type="component" value="Chromosome 9"/>
</dbReference>
<organism evidence="2 3">
    <name type="scientific">Vigna mungo</name>
    <name type="common">Black gram</name>
    <name type="synonym">Phaseolus mungo</name>
    <dbReference type="NCBI Taxonomy" id="3915"/>
    <lineage>
        <taxon>Eukaryota</taxon>
        <taxon>Viridiplantae</taxon>
        <taxon>Streptophyta</taxon>
        <taxon>Embryophyta</taxon>
        <taxon>Tracheophyta</taxon>
        <taxon>Spermatophyta</taxon>
        <taxon>Magnoliopsida</taxon>
        <taxon>eudicotyledons</taxon>
        <taxon>Gunneridae</taxon>
        <taxon>Pentapetalae</taxon>
        <taxon>rosids</taxon>
        <taxon>fabids</taxon>
        <taxon>Fabales</taxon>
        <taxon>Fabaceae</taxon>
        <taxon>Papilionoideae</taxon>
        <taxon>50 kb inversion clade</taxon>
        <taxon>NPAAA clade</taxon>
        <taxon>indigoferoid/millettioid clade</taxon>
        <taxon>Phaseoleae</taxon>
        <taxon>Vigna</taxon>
    </lineage>
</organism>
<evidence type="ECO:0000313" key="2">
    <source>
        <dbReference type="EMBL" id="WVY97236.1"/>
    </source>
</evidence>
<dbReference type="PANTHER" id="PTHR47474:SF1">
    <property type="entry name" value="TYROSINE-PROTEIN PHOSPHATASE RLPH2"/>
    <property type="match status" value="1"/>
</dbReference>
<name>A0AAQ3MUG3_VIGMU</name>
<dbReference type="PANTHER" id="PTHR47474">
    <property type="entry name" value="TYROSINE-PROTEIN PHOSPHATASE RLPH2"/>
    <property type="match status" value="1"/>
</dbReference>
<dbReference type="InterPro" id="IPR000719">
    <property type="entry name" value="Prot_kinase_dom"/>
</dbReference>
<accession>A0AAQ3MUG3</accession>
<dbReference type="Gene3D" id="1.10.510.10">
    <property type="entry name" value="Transferase(Phosphotransferase) domain 1"/>
    <property type="match status" value="1"/>
</dbReference>
<evidence type="ECO:0000313" key="3">
    <source>
        <dbReference type="Proteomes" id="UP001374535"/>
    </source>
</evidence>
<dbReference type="SUPFAM" id="SSF56300">
    <property type="entry name" value="Metallo-dependent phosphatases"/>
    <property type="match status" value="1"/>
</dbReference>
<dbReference type="GO" id="GO:0004672">
    <property type="term" value="F:protein kinase activity"/>
    <property type="evidence" value="ECO:0007669"/>
    <property type="project" value="InterPro"/>
</dbReference>
<reference evidence="2 3" key="1">
    <citation type="journal article" date="2023" name="Life. Sci Alliance">
        <title>Evolutionary insights into 3D genome organization and epigenetic landscape of Vigna mungo.</title>
        <authorList>
            <person name="Junaid A."/>
            <person name="Singh B."/>
            <person name="Bhatia S."/>
        </authorList>
    </citation>
    <scope>NUCLEOTIDE SEQUENCE [LARGE SCALE GENOMIC DNA]</scope>
    <source>
        <strain evidence="2">Urdbean</strain>
    </source>
</reference>
<dbReference type="PROSITE" id="PS50011">
    <property type="entry name" value="PROTEIN_KINASE_DOM"/>
    <property type="match status" value="1"/>
</dbReference>
<sequence length="290" mass="33218">MENAVATTQDDDSDDIKRRRKDSGWTKYFEHGGGKVNVVETTEEWDVDLSMLFVGVRFAHGAHNDDENGMLADRLEKQFIREVTPLSRLHHRNVIKFVAACRKPHVYCVITEYLSEGVIHRDLKPENVLINEYFHLKTADFGIACEEAYCDLFRDDPLSTSYDLNDIGIKCDIHGFVTKLKNLWSNLERSIEQSEFETATVIFLGDYCDRGPDTCHVIDILVALPSRYPRQKHVFLSNNHELAIAAFLHLLPPPLDGSSFSYRSSFLNLHNTLTCPIKGFHILLFQTENN</sequence>
<evidence type="ECO:0000259" key="1">
    <source>
        <dbReference type="PROSITE" id="PS50011"/>
    </source>
</evidence>
<dbReference type="Gene3D" id="3.60.21.10">
    <property type="match status" value="1"/>
</dbReference>
<dbReference type="SUPFAM" id="SSF56112">
    <property type="entry name" value="Protein kinase-like (PK-like)"/>
    <property type="match status" value="1"/>
</dbReference>
<keyword evidence="3" id="KW-1185">Reference proteome</keyword>
<dbReference type="Pfam" id="PF00149">
    <property type="entry name" value="Metallophos"/>
    <property type="match status" value="1"/>
</dbReference>
<dbReference type="GO" id="GO:0005524">
    <property type="term" value="F:ATP binding"/>
    <property type="evidence" value="ECO:0007669"/>
    <property type="project" value="InterPro"/>
</dbReference>
<protein>
    <recommendedName>
        <fullName evidence="1">Protein kinase domain-containing protein</fullName>
    </recommendedName>
</protein>
<dbReference type="GO" id="GO:0016787">
    <property type="term" value="F:hydrolase activity"/>
    <property type="evidence" value="ECO:0007669"/>
    <property type="project" value="InterPro"/>
</dbReference>
<dbReference type="PROSITE" id="PS00108">
    <property type="entry name" value="PROTEIN_KINASE_ST"/>
    <property type="match status" value="1"/>
</dbReference>
<dbReference type="InterPro" id="IPR004843">
    <property type="entry name" value="Calcineurin-like_PHP"/>
</dbReference>
<proteinExistence type="predicted"/>
<dbReference type="InterPro" id="IPR008271">
    <property type="entry name" value="Ser/Thr_kinase_AS"/>
</dbReference>
<feature type="domain" description="Protein kinase" evidence="1">
    <location>
        <begin position="1"/>
        <end position="290"/>
    </location>
</feature>
<gene>
    <name evidence="2" type="ORF">V8G54_029387</name>
</gene>
<dbReference type="SMART" id="SM00220">
    <property type="entry name" value="S_TKc"/>
    <property type="match status" value="1"/>
</dbReference>
<dbReference type="EMBL" id="CP144692">
    <property type="protein sequence ID" value="WVY97236.1"/>
    <property type="molecule type" value="Genomic_DNA"/>
</dbReference>
<dbReference type="InterPro" id="IPR011009">
    <property type="entry name" value="Kinase-like_dom_sf"/>
</dbReference>
<dbReference type="InterPro" id="IPR029052">
    <property type="entry name" value="Metallo-depent_PP-like"/>
</dbReference>
<dbReference type="AlphaFoldDB" id="A0AAQ3MUG3"/>